<evidence type="ECO:0000313" key="1">
    <source>
        <dbReference type="EMBL" id="KAL0907303.1"/>
    </source>
</evidence>
<protein>
    <submittedName>
        <fullName evidence="1">Uncharacterized protein</fullName>
    </submittedName>
</protein>
<keyword evidence="2" id="KW-1185">Reference proteome</keyword>
<accession>A0ABD0UAU3</accession>
<dbReference type="EMBL" id="JANQDX010000017">
    <property type="protein sequence ID" value="KAL0907303.1"/>
    <property type="molecule type" value="Genomic_DNA"/>
</dbReference>
<proteinExistence type="predicted"/>
<dbReference type="AlphaFoldDB" id="A0ABD0UAU3"/>
<name>A0ABD0UAU3_DENTH</name>
<sequence>MEDQGYVGNSLDCWTSSSLLQDMNFCCLAKAKVGKQELFEELLYLLHGKDADISEEAAEIQIVAHSFLL</sequence>
<reference evidence="1 2" key="1">
    <citation type="journal article" date="2024" name="Plant Biotechnol. J.">
        <title>Dendrobium thyrsiflorum genome and its molecular insights into genes involved in important horticultural traits.</title>
        <authorList>
            <person name="Chen B."/>
            <person name="Wang J.Y."/>
            <person name="Zheng P.J."/>
            <person name="Li K.L."/>
            <person name="Liang Y.M."/>
            <person name="Chen X.F."/>
            <person name="Zhang C."/>
            <person name="Zhao X."/>
            <person name="He X."/>
            <person name="Zhang G.Q."/>
            <person name="Liu Z.J."/>
            <person name="Xu Q."/>
        </authorList>
    </citation>
    <scope>NUCLEOTIDE SEQUENCE [LARGE SCALE GENOMIC DNA]</scope>
    <source>
        <strain evidence="1">GZMU011</strain>
    </source>
</reference>
<gene>
    <name evidence="1" type="ORF">M5K25_021703</name>
</gene>
<comment type="caution">
    <text evidence="1">The sequence shown here is derived from an EMBL/GenBank/DDBJ whole genome shotgun (WGS) entry which is preliminary data.</text>
</comment>
<dbReference type="Proteomes" id="UP001552299">
    <property type="component" value="Unassembled WGS sequence"/>
</dbReference>
<organism evidence="1 2">
    <name type="scientific">Dendrobium thyrsiflorum</name>
    <name type="common">Pinecone-like raceme dendrobium</name>
    <name type="synonym">Orchid</name>
    <dbReference type="NCBI Taxonomy" id="117978"/>
    <lineage>
        <taxon>Eukaryota</taxon>
        <taxon>Viridiplantae</taxon>
        <taxon>Streptophyta</taxon>
        <taxon>Embryophyta</taxon>
        <taxon>Tracheophyta</taxon>
        <taxon>Spermatophyta</taxon>
        <taxon>Magnoliopsida</taxon>
        <taxon>Liliopsida</taxon>
        <taxon>Asparagales</taxon>
        <taxon>Orchidaceae</taxon>
        <taxon>Epidendroideae</taxon>
        <taxon>Malaxideae</taxon>
        <taxon>Dendrobiinae</taxon>
        <taxon>Dendrobium</taxon>
    </lineage>
</organism>
<evidence type="ECO:0000313" key="2">
    <source>
        <dbReference type="Proteomes" id="UP001552299"/>
    </source>
</evidence>